<dbReference type="Proteomes" id="UP000095192">
    <property type="component" value="Unassembled WGS sequence"/>
</dbReference>
<dbReference type="EMBL" id="JROU02001857">
    <property type="protein sequence ID" value="OEH74988.1"/>
    <property type="molecule type" value="Genomic_DNA"/>
</dbReference>
<comment type="caution">
    <text evidence="1">The sequence shown here is derived from an EMBL/GenBank/DDBJ whole genome shotgun (WGS) entry which is preliminary data.</text>
</comment>
<reference evidence="1 2" key="1">
    <citation type="journal article" date="2016" name="BMC Genomics">
        <title>Comparative genomics reveals Cyclospora cayetanensis possesses coccidia-like metabolism and invasion components but unique surface antigens.</title>
        <authorList>
            <person name="Liu S."/>
            <person name="Wang L."/>
            <person name="Zheng H."/>
            <person name="Xu Z."/>
            <person name="Roellig D.M."/>
            <person name="Li N."/>
            <person name="Frace M.A."/>
            <person name="Tang K."/>
            <person name="Arrowood M.J."/>
            <person name="Moss D.M."/>
            <person name="Zhang L."/>
            <person name="Feng Y."/>
            <person name="Xiao L."/>
        </authorList>
    </citation>
    <scope>NUCLEOTIDE SEQUENCE [LARGE SCALE GENOMIC DNA]</scope>
    <source>
        <strain evidence="1 2">CHN_HEN01</strain>
    </source>
</reference>
<protein>
    <submittedName>
        <fullName evidence="1">Uncharacterized protein</fullName>
    </submittedName>
</protein>
<dbReference type="InterPro" id="IPR012349">
    <property type="entry name" value="Split_barrel_FMN-bd"/>
</dbReference>
<dbReference type="VEuPathDB" id="ToxoDB:LOC34622959"/>
<proteinExistence type="predicted"/>
<name>A0A1D3CUV6_9EIME</name>
<sequence>MLAAADTETALRTAQQLVSRATTCVCIAGGAKGGRIISSVDGLSVSLCGIPCSLVCEPLHRVHRKPFLAACVMRLAPSVLNTVVCERGSFSLPFNFVHFGISASSALLSKVTAGESLALLYVDSTSGGSVLLTGVAAVLDLPAYKAHYWRNCWEPTLPGGSSSPDYKLIKFVPSSIAIDLPSRGKAKWKPIKLSRIITEESIYWALDDGGAGPAC</sequence>
<dbReference type="VEuPathDB" id="ToxoDB:cyc_06893"/>
<keyword evidence="2" id="KW-1185">Reference proteome</keyword>
<organism evidence="1 2">
    <name type="scientific">Cyclospora cayetanensis</name>
    <dbReference type="NCBI Taxonomy" id="88456"/>
    <lineage>
        <taxon>Eukaryota</taxon>
        <taxon>Sar</taxon>
        <taxon>Alveolata</taxon>
        <taxon>Apicomplexa</taxon>
        <taxon>Conoidasida</taxon>
        <taxon>Coccidia</taxon>
        <taxon>Eucoccidiorida</taxon>
        <taxon>Eimeriorina</taxon>
        <taxon>Eimeriidae</taxon>
        <taxon>Cyclospora</taxon>
    </lineage>
</organism>
<dbReference type="Gene3D" id="2.30.110.10">
    <property type="entry name" value="Electron Transport, Fmn-binding Protein, Chain A"/>
    <property type="match status" value="1"/>
</dbReference>
<dbReference type="InParanoid" id="A0A1D3CUV6"/>
<accession>A0A1D3CUV6</accession>
<evidence type="ECO:0000313" key="1">
    <source>
        <dbReference type="EMBL" id="OEH74988.1"/>
    </source>
</evidence>
<gene>
    <name evidence="1" type="ORF">cyc_06893</name>
</gene>
<evidence type="ECO:0000313" key="2">
    <source>
        <dbReference type="Proteomes" id="UP000095192"/>
    </source>
</evidence>
<dbReference type="SUPFAM" id="SSF50475">
    <property type="entry name" value="FMN-binding split barrel"/>
    <property type="match status" value="1"/>
</dbReference>
<dbReference type="AlphaFoldDB" id="A0A1D3CUV6"/>